<reference evidence="2" key="1">
    <citation type="journal article" date="2015" name="Nature">
        <title>Complex archaea that bridge the gap between prokaryotes and eukaryotes.</title>
        <authorList>
            <person name="Spang A."/>
            <person name="Saw J.H."/>
            <person name="Jorgensen S.L."/>
            <person name="Zaremba-Niedzwiedzka K."/>
            <person name="Martijn J."/>
            <person name="Lind A.E."/>
            <person name="van Eijk R."/>
            <person name="Schleper C."/>
            <person name="Guy L."/>
            <person name="Ettema T.J."/>
        </authorList>
    </citation>
    <scope>NUCLEOTIDE SEQUENCE</scope>
</reference>
<feature type="region of interest" description="Disordered" evidence="1">
    <location>
        <begin position="84"/>
        <end position="153"/>
    </location>
</feature>
<feature type="compositionally biased region" description="Acidic residues" evidence="1">
    <location>
        <begin position="128"/>
        <end position="144"/>
    </location>
</feature>
<comment type="caution">
    <text evidence="2">The sequence shown here is derived from an EMBL/GenBank/DDBJ whole genome shotgun (WGS) entry which is preliminary data.</text>
</comment>
<protein>
    <submittedName>
        <fullName evidence="2">Uncharacterized protein</fullName>
    </submittedName>
</protein>
<evidence type="ECO:0000313" key="2">
    <source>
        <dbReference type="EMBL" id="KKN27014.1"/>
    </source>
</evidence>
<accession>A0A0F9PA31</accession>
<gene>
    <name evidence="2" type="ORF">LCGC14_0868950</name>
</gene>
<dbReference type="AlphaFoldDB" id="A0A0F9PA31"/>
<feature type="compositionally biased region" description="Acidic residues" evidence="1">
    <location>
        <begin position="84"/>
        <end position="99"/>
    </location>
</feature>
<sequence>MRNVRIEATGEESLSIDVTLGGNVRKTWPVEAGDSIDLTVGGNQKLLISAVAAVVEAEVPTATLEEGADISPDLPVEAEDFDVNTDDADEKTTEADEEVVGGVIDDRAETAESEEGEAGDDHGFFDIPESDDEKGDPEKEEEGETVIIGPEDVSSIDIFDLPADAAIQIEQPFPDQPTTEA</sequence>
<name>A0A0F9PA31_9ZZZZ</name>
<proteinExistence type="predicted"/>
<dbReference type="EMBL" id="LAZR01002675">
    <property type="protein sequence ID" value="KKN27014.1"/>
    <property type="molecule type" value="Genomic_DNA"/>
</dbReference>
<organism evidence="2">
    <name type="scientific">marine sediment metagenome</name>
    <dbReference type="NCBI Taxonomy" id="412755"/>
    <lineage>
        <taxon>unclassified sequences</taxon>
        <taxon>metagenomes</taxon>
        <taxon>ecological metagenomes</taxon>
    </lineage>
</organism>
<evidence type="ECO:0000256" key="1">
    <source>
        <dbReference type="SAM" id="MobiDB-lite"/>
    </source>
</evidence>